<dbReference type="PANTHER" id="PTHR30050">
    <property type="entry name" value="CHROMOSOMAL REPLICATION INITIATOR PROTEIN DNAA"/>
    <property type="match status" value="1"/>
</dbReference>
<keyword evidence="2" id="KW-0963">Cytoplasm</keyword>
<dbReference type="SUPFAM" id="SSF48295">
    <property type="entry name" value="TrpR-like"/>
    <property type="match status" value="1"/>
</dbReference>
<evidence type="ECO:0000256" key="7">
    <source>
        <dbReference type="ARBA" id="ARBA00023125"/>
    </source>
</evidence>
<dbReference type="PANTHER" id="PTHR30050:SF2">
    <property type="entry name" value="CHROMOSOMAL REPLICATION INITIATOR PROTEIN DNAA"/>
    <property type="match status" value="1"/>
</dbReference>
<protein>
    <recommendedName>
        <fullName evidence="8 9">Chromosomal replication initiator protein DnaA</fullName>
    </recommendedName>
</protein>
<dbReference type="GO" id="GO:0006275">
    <property type="term" value="P:regulation of DNA replication"/>
    <property type="evidence" value="ECO:0007669"/>
    <property type="project" value="UniProtKB-UniRule"/>
</dbReference>
<reference evidence="11" key="1">
    <citation type="submission" date="2022-07" db="EMBL/GenBank/DDBJ databases">
        <title>Complete genome of Mycoplasma hyosynoviae B1.</title>
        <authorList>
            <person name="Spergser J."/>
        </authorList>
    </citation>
    <scope>NUCLEOTIDE SEQUENCE</scope>
    <source>
        <strain evidence="11">B1</strain>
    </source>
</reference>
<evidence type="ECO:0000256" key="10">
    <source>
        <dbReference type="RuleBase" id="RU004227"/>
    </source>
</evidence>
<dbReference type="GO" id="GO:0006270">
    <property type="term" value="P:DNA replication initiation"/>
    <property type="evidence" value="ECO:0007669"/>
    <property type="project" value="UniProtKB-UniRule"/>
</dbReference>
<name>A0A063YB61_9BACT</name>
<dbReference type="EMBL" id="CP101127">
    <property type="protein sequence ID" value="UTO25942.1"/>
    <property type="molecule type" value="Genomic_DNA"/>
</dbReference>
<dbReference type="InterPro" id="IPR010921">
    <property type="entry name" value="Trp_repressor/repl_initiator"/>
</dbReference>
<evidence type="ECO:0000256" key="3">
    <source>
        <dbReference type="ARBA" id="ARBA00022705"/>
    </source>
</evidence>
<organism evidence="11 12">
    <name type="scientific">Metamycoplasma hyosynoviae</name>
    <dbReference type="NCBI Taxonomy" id="29559"/>
    <lineage>
        <taxon>Bacteria</taxon>
        <taxon>Bacillati</taxon>
        <taxon>Mycoplasmatota</taxon>
        <taxon>Mycoplasmoidales</taxon>
        <taxon>Metamycoplasmataceae</taxon>
        <taxon>Metamycoplasma</taxon>
    </lineage>
</organism>
<dbReference type="InterPro" id="IPR013317">
    <property type="entry name" value="DnaA_dom"/>
</dbReference>
<dbReference type="NCBIfam" id="NF001154">
    <property type="entry name" value="PRK00149.3-3"/>
    <property type="match status" value="1"/>
</dbReference>
<dbReference type="NCBIfam" id="TIGR00362">
    <property type="entry name" value="DnaA"/>
    <property type="match status" value="1"/>
</dbReference>
<dbReference type="GO" id="GO:0005886">
    <property type="term" value="C:plasma membrane"/>
    <property type="evidence" value="ECO:0007669"/>
    <property type="project" value="TreeGrafter"/>
</dbReference>
<accession>A0A063YB61</accession>
<keyword evidence="5 9" id="KW-0067">ATP-binding</keyword>
<dbReference type="Gene3D" id="3.40.50.300">
    <property type="entry name" value="P-loop containing nucleotide triphosphate hydrolases"/>
    <property type="match status" value="1"/>
</dbReference>
<dbReference type="Gene3D" id="1.10.1750.10">
    <property type="match status" value="1"/>
</dbReference>
<evidence type="ECO:0000256" key="8">
    <source>
        <dbReference type="NCBIfam" id="TIGR00362"/>
    </source>
</evidence>
<dbReference type="InterPro" id="IPR003593">
    <property type="entry name" value="AAA+_ATPase"/>
</dbReference>
<dbReference type="RefSeq" id="WP_036441942.1">
    <property type="nucleotide sequence ID" value="NZ_CP101127.1"/>
</dbReference>
<evidence type="ECO:0000256" key="6">
    <source>
        <dbReference type="ARBA" id="ARBA00023121"/>
    </source>
</evidence>
<dbReference type="PRINTS" id="PR00051">
    <property type="entry name" value="DNAA"/>
</dbReference>
<gene>
    <name evidence="11" type="primary">dnaA</name>
    <name evidence="11" type="ORF">NMG93_00005</name>
</gene>
<dbReference type="SMART" id="SM00382">
    <property type="entry name" value="AAA"/>
    <property type="match status" value="1"/>
</dbReference>
<keyword evidence="7 9" id="KW-0238">DNA-binding</keyword>
<dbReference type="InterPro" id="IPR020591">
    <property type="entry name" value="Chromosome_initiator_DnaA-like"/>
</dbReference>
<evidence type="ECO:0000313" key="11">
    <source>
        <dbReference type="EMBL" id="UTO25942.1"/>
    </source>
</evidence>
<dbReference type="GO" id="GO:0005524">
    <property type="term" value="F:ATP binding"/>
    <property type="evidence" value="ECO:0007669"/>
    <property type="project" value="UniProtKB-UniRule"/>
</dbReference>
<dbReference type="CDD" id="cd00009">
    <property type="entry name" value="AAA"/>
    <property type="match status" value="1"/>
</dbReference>
<sequence>MNNNQSENSDKQLTIKTNNLTFKNELKNNLSDDFAFEHLFSNVQIVYEEPEIIYLLVPHQIKDLLKNSYFSSIERAIHNVYSKKMNIILITDIEELNALHALDLQNEENANKNQKETVKNIKTNIRENLKFENYAIGKFNSFTIKAAKNICESQKVEISPFFVHSDSGLGKTHLLHAMGNEYLKQGKTCLYINPDDLTRKLVEQLRNKNQDEINKIVDEIIAYDCVMFDDIQQYAHKENTLNVLFNILNHLINNNKQIIIAADKSPSELGGFEQRFITRFSGGIIVNINTLELEDVIEILKFKLRENDINPEYWENESLKFIARNFSTSIRSLEGAINRIKLFKQDDDFFTYDIATIKSIFQYVSQIKETITPDKIIEVVSKYYKIDKKKITSKTRKEEVVMARRIAMWIIKNYFDYSLEQIGKMFGAQSHSTVIVSVQWVDNNRKTNPTLKLALEKIDENLNKIL</sequence>
<keyword evidence="3 9" id="KW-0235">DNA replication</keyword>
<proteinExistence type="inferred from homology"/>
<dbReference type="InterPro" id="IPR013159">
    <property type="entry name" value="DnaA_C"/>
</dbReference>
<dbReference type="SMART" id="SM00760">
    <property type="entry name" value="Bac_DnaA_C"/>
    <property type="match status" value="1"/>
</dbReference>
<keyword evidence="6" id="KW-0446">Lipid-binding</keyword>
<evidence type="ECO:0000256" key="2">
    <source>
        <dbReference type="ARBA" id="ARBA00022490"/>
    </source>
</evidence>
<comment type="function">
    <text evidence="9">Plays an essential role in the initiation and regulation of chromosomal replication. ATP-DnaA binds to the origin of replication (oriC) to initiate formation of the DNA replication initiation complex once per cell cycle. Binds the DnaA box (a 9 base pair repeat at the origin) and separates the double-stranded (ds)DNA. Forms a right-handed helical filament on oriC DNA; dsDNA binds to the exterior of the filament while single-stranded (ss)DNA is stabiized in the filament's interior. The ATP-DnaA-oriC complex binds and stabilizes one strand of the AT-rich DNA unwinding element (DUE), permitting loading of DNA polymerase. After initiation quickly degrades to an ADP-DnaA complex that is not apt for DNA replication. Binds acidic phospholipids.</text>
</comment>
<dbReference type="GO" id="GO:0008289">
    <property type="term" value="F:lipid binding"/>
    <property type="evidence" value="ECO:0007669"/>
    <property type="project" value="UniProtKB-KW"/>
</dbReference>
<keyword evidence="4 9" id="KW-0547">Nucleotide-binding</keyword>
<dbReference type="InterPro" id="IPR001957">
    <property type="entry name" value="Chromosome_initiator_DnaA"/>
</dbReference>
<evidence type="ECO:0000256" key="4">
    <source>
        <dbReference type="ARBA" id="ARBA00022741"/>
    </source>
</evidence>
<dbReference type="GO" id="GO:0003688">
    <property type="term" value="F:DNA replication origin binding"/>
    <property type="evidence" value="ECO:0007669"/>
    <property type="project" value="UniProtKB-UniRule"/>
</dbReference>
<comment type="similarity">
    <text evidence="1 10">Belongs to the DnaA family.</text>
</comment>
<dbReference type="GeneID" id="75104848"/>
<dbReference type="CDD" id="cd06571">
    <property type="entry name" value="Bac_DnaA_C"/>
    <property type="match status" value="1"/>
</dbReference>
<dbReference type="Pfam" id="PF00308">
    <property type="entry name" value="Bac_DnaA"/>
    <property type="match status" value="1"/>
</dbReference>
<dbReference type="Gene3D" id="1.10.8.60">
    <property type="match status" value="1"/>
</dbReference>
<evidence type="ECO:0000256" key="5">
    <source>
        <dbReference type="ARBA" id="ARBA00022840"/>
    </source>
</evidence>
<evidence type="ECO:0000256" key="1">
    <source>
        <dbReference type="ARBA" id="ARBA00006583"/>
    </source>
</evidence>
<evidence type="ECO:0000313" key="12">
    <source>
        <dbReference type="Proteomes" id="UP001059349"/>
    </source>
</evidence>
<evidence type="ECO:0000256" key="9">
    <source>
        <dbReference type="RuleBase" id="RU000577"/>
    </source>
</evidence>
<dbReference type="SUPFAM" id="SSF52540">
    <property type="entry name" value="P-loop containing nucleoside triphosphate hydrolases"/>
    <property type="match status" value="1"/>
</dbReference>
<dbReference type="Proteomes" id="UP001059349">
    <property type="component" value="Chromosome"/>
</dbReference>
<dbReference type="Pfam" id="PF08299">
    <property type="entry name" value="Bac_DnaA_C"/>
    <property type="match status" value="1"/>
</dbReference>
<dbReference type="InterPro" id="IPR027417">
    <property type="entry name" value="P-loop_NTPase"/>
</dbReference>
<dbReference type="AlphaFoldDB" id="A0A063YB61"/>